<dbReference type="InterPro" id="IPR029000">
    <property type="entry name" value="Cyclophilin-like_dom_sf"/>
</dbReference>
<dbReference type="Pfam" id="PF02682">
    <property type="entry name" value="CT_C_D"/>
    <property type="match status" value="1"/>
</dbReference>
<dbReference type="GO" id="GO:0016787">
    <property type="term" value="F:hydrolase activity"/>
    <property type="evidence" value="ECO:0007669"/>
    <property type="project" value="UniProtKB-KW"/>
</dbReference>
<dbReference type="AlphaFoldDB" id="A0A233RDG4"/>
<evidence type="ECO:0000313" key="6">
    <source>
        <dbReference type="Proteomes" id="UP000242757"/>
    </source>
</evidence>
<gene>
    <name evidence="5" type="ORF">B6S08_13200</name>
</gene>
<evidence type="ECO:0000256" key="2">
    <source>
        <dbReference type="ARBA" id="ARBA00022801"/>
    </source>
</evidence>
<feature type="domain" description="Carboxyltransferase" evidence="4">
    <location>
        <begin position="5"/>
        <end position="207"/>
    </location>
</feature>
<dbReference type="RefSeq" id="WP_094201271.1">
    <property type="nucleotide sequence ID" value="NZ_NBIM01000004.1"/>
</dbReference>
<dbReference type="OrthoDB" id="9778567at2"/>
<evidence type="ECO:0000259" key="4">
    <source>
        <dbReference type="SMART" id="SM00796"/>
    </source>
</evidence>
<proteinExistence type="predicted"/>
<evidence type="ECO:0000313" key="5">
    <source>
        <dbReference type="EMBL" id="OXY81434.1"/>
    </source>
</evidence>
<dbReference type="PANTHER" id="PTHR34698:SF2">
    <property type="entry name" value="5-OXOPROLINASE SUBUNIT B"/>
    <property type="match status" value="1"/>
</dbReference>
<dbReference type="SMART" id="SM00796">
    <property type="entry name" value="AHS1"/>
    <property type="match status" value="1"/>
</dbReference>
<dbReference type="EMBL" id="NBIM01000004">
    <property type="protein sequence ID" value="OXY81434.1"/>
    <property type="molecule type" value="Genomic_DNA"/>
</dbReference>
<evidence type="ECO:0000256" key="1">
    <source>
        <dbReference type="ARBA" id="ARBA00022741"/>
    </source>
</evidence>
<comment type="caution">
    <text evidence="5">The sequence shown here is derived from an EMBL/GenBank/DDBJ whole genome shotgun (WGS) entry which is preliminary data.</text>
</comment>
<keyword evidence="1" id="KW-0547">Nucleotide-binding</keyword>
<dbReference type="Proteomes" id="UP000242757">
    <property type="component" value="Unassembled WGS sequence"/>
</dbReference>
<dbReference type="SUPFAM" id="SSF50891">
    <property type="entry name" value="Cyclophilin-like"/>
    <property type="match status" value="1"/>
</dbReference>
<keyword evidence="3" id="KW-0067">ATP-binding</keyword>
<reference evidence="5 6" key="1">
    <citation type="submission" date="2017-08" db="EMBL/GenBank/DDBJ databases">
        <title>A Genome Sequence of Oceanimonas doudoroffii ATCC 27123T.</title>
        <authorList>
            <person name="Brennan M.A."/>
            <person name="Maclea K.S."/>
            <person name="Mcclelland W.D."/>
            <person name="Trachtenberg A.M."/>
        </authorList>
    </citation>
    <scope>NUCLEOTIDE SEQUENCE [LARGE SCALE GENOMIC DNA]</scope>
    <source>
        <strain evidence="5 6">ATCC 27123</strain>
    </source>
</reference>
<dbReference type="InterPro" id="IPR003833">
    <property type="entry name" value="CT_C_D"/>
</dbReference>
<sequence length="236" mass="26065">MSALPRLENAGMDAWLVRLFDHIDERNMGWITALVRACEQAFGPRLIDLIPSYTTVLVQFDALILDHAEARRLLADILARLRPDQDEGEVPIKELPVWYHPSVGPDMARLEQSTGLDATRLIALHSEHTYRVFALGFAPGFAFMGSVPPALELPRLDTPRRRVPAGSVAIAGRQTSAYPQASPGGWNLLGRTSARLFDPASEALSLLQVGDRVRFTPVGKAEFERLGGDTTPMEER</sequence>
<protein>
    <submittedName>
        <fullName evidence="5">Allophanate hydrolase</fullName>
    </submittedName>
</protein>
<dbReference type="InterPro" id="IPR010016">
    <property type="entry name" value="PxpB"/>
</dbReference>
<evidence type="ECO:0000256" key="3">
    <source>
        <dbReference type="ARBA" id="ARBA00022840"/>
    </source>
</evidence>
<accession>A0A233RDG4</accession>
<dbReference type="PANTHER" id="PTHR34698">
    <property type="entry name" value="5-OXOPROLINASE SUBUNIT B"/>
    <property type="match status" value="1"/>
</dbReference>
<keyword evidence="2 5" id="KW-0378">Hydrolase</keyword>
<name>A0A233RDG4_9GAMM</name>
<dbReference type="NCBIfam" id="TIGR00370">
    <property type="entry name" value="5-oxoprolinase subunit PxpB"/>
    <property type="match status" value="1"/>
</dbReference>
<keyword evidence="6" id="KW-1185">Reference proteome</keyword>
<dbReference type="Gene3D" id="2.40.100.10">
    <property type="entry name" value="Cyclophilin-like"/>
    <property type="match status" value="1"/>
</dbReference>
<dbReference type="Gene3D" id="3.30.1360.40">
    <property type="match status" value="1"/>
</dbReference>
<dbReference type="SUPFAM" id="SSF160467">
    <property type="entry name" value="PH0987 N-terminal domain-like"/>
    <property type="match status" value="1"/>
</dbReference>
<organism evidence="5 6">
    <name type="scientific">Oceanimonas doudoroffii</name>
    <dbReference type="NCBI Taxonomy" id="84158"/>
    <lineage>
        <taxon>Bacteria</taxon>
        <taxon>Pseudomonadati</taxon>
        <taxon>Pseudomonadota</taxon>
        <taxon>Gammaproteobacteria</taxon>
        <taxon>Aeromonadales</taxon>
        <taxon>Aeromonadaceae</taxon>
        <taxon>Oceanimonas</taxon>
    </lineage>
</organism>
<dbReference type="GO" id="GO:0005524">
    <property type="term" value="F:ATP binding"/>
    <property type="evidence" value="ECO:0007669"/>
    <property type="project" value="UniProtKB-KW"/>
</dbReference>